<evidence type="ECO:0000313" key="1">
    <source>
        <dbReference type="EMBL" id="ODV94774.1"/>
    </source>
</evidence>
<gene>
    <name evidence="1" type="ORF">PACTADRAFT_34528</name>
</gene>
<evidence type="ECO:0000313" key="2">
    <source>
        <dbReference type="Proteomes" id="UP000094236"/>
    </source>
</evidence>
<accession>A0A1E4TSS1</accession>
<proteinExistence type="predicted"/>
<name>A0A1E4TSS1_PACTA</name>
<dbReference type="AlphaFoldDB" id="A0A1E4TSS1"/>
<reference evidence="2" key="1">
    <citation type="submission" date="2016-05" db="EMBL/GenBank/DDBJ databases">
        <title>Comparative genomics of biotechnologically important yeasts.</title>
        <authorList>
            <consortium name="DOE Joint Genome Institute"/>
            <person name="Riley R."/>
            <person name="Haridas S."/>
            <person name="Wolfe K.H."/>
            <person name="Lopes M.R."/>
            <person name="Hittinger C.T."/>
            <person name="Goker M."/>
            <person name="Salamov A."/>
            <person name="Wisecaver J."/>
            <person name="Long T.M."/>
            <person name="Aerts A.L."/>
            <person name="Barry K."/>
            <person name="Choi C."/>
            <person name="Clum A."/>
            <person name="Coughlan A.Y."/>
            <person name="Deshpande S."/>
            <person name="Douglass A.P."/>
            <person name="Hanson S.J."/>
            <person name="Klenk H.-P."/>
            <person name="Labutti K."/>
            <person name="Lapidus A."/>
            <person name="Lindquist E."/>
            <person name="Lipzen A."/>
            <person name="Meier-Kolthoff J.P."/>
            <person name="Ohm R.A."/>
            <person name="Otillar R.P."/>
            <person name="Pangilinan J."/>
            <person name="Peng Y."/>
            <person name="Rokas A."/>
            <person name="Rosa C.A."/>
            <person name="Scheuner C."/>
            <person name="Sibirny A.A."/>
            <person name="Slot J.C."/>
            <person name="Stielow J.B."/>
            <person name="Sun H."/>
            <person name="Kurtzman C.P."/>
            <person name="Blackwell M."/>
            <person name="Grigoriev I.V."/>
            <person name="Jeffries T.W."/>
        </authorList>
    </citation>
    <scope>NUCLEOTIDE SEQUENCE [LARGE SCALE GENOMIC DNA]</scope>
    <source>
        <strain evidence="2">NRRL Y-2460</strain>
    </source>
</reference>
<dbReference type="Proteomes" id="UP000094236">
    <property type="component" value="Unassembled WGS sequence"/>
</dbReference>
<keyword evidence="2" id="KW-1185">Reference proteome</keyword>
<protein>
    <submittedName>
        <fullName evidence="1">Uncharacterized protein</fullName>
    </submittedName>
</protein>
<dbReference type="EMBL" id="KV454015">
    <property type="protein sequence ID" value="ODV94774.1"/>
    <property type="molecule type" value="Genomic_DNA"/>
</dbReference>
<sequence>MVSAFKPLVLKTSERYNHNTIEHQKDSQPFYLPKKKQYVTEDFTHNNTTKKIIKQEPDMLDLVNQNLTKSSGRSLNDHIYSIGKETSYFYYTFVVLQEKLRNSFNFSRDKFSDCSKLQKRNYDKGIEELSQTFAQNFLQARKDQTSNISDDLISRTQMVISNSSKERLEKKVKFREPLVVETNNDQKENENQGLEYVQGEFITGSKISSSALTTPNPVVIPKTSIPQLESNSIKIPDSINIELPRTPSGSKRNGAISLKNLKKLKKSPERHKSQPGPAELIKKIEPSNFLPLSTFRVKNSFNIKHFTDDEEYTYESTTDDPNTLTPYETLIKQVPRAVGKNALLKIKESRSLKVTDVLIAIVMWFAESQEKEKAVA</sequence>
<organism evidence="1 2">
    <name type="scientific">Pachysolen tannophilus NRRL Y-2460</name>
    <dbReference type="NCBI Taxonomy" id="669874"/>
    <lineage>
        <taxon>Eukaryota</taxon>
        <taxon>Fungi</taxon>
        <taxon>Dikarya</taxon>
        <taxon>Ascomycota</taxon>
        <taxon>Saccharomycotina</taxon>
        <taxon>Pichiomycetes</taxon>
        <taxon>Pachysolenaceae</taxon>
        <taxon>Pachysolen</taxon>
    </lineage>
</organism>